<dbReference type="AlphaFoldDB" id="A0A445EGV2"/>
<protein>
    <submittedName>
        <fullName evidence="2">Uncharacterized protein</fullName>
    </submittedName>
</protein>
<dbReference type="Proteomes" id="UP000289738">
    <property type="component" value="Chromosome A02"/>
</dbReference>
<evidence type="ECO:0000313" key="2">
    <source>
        <dbReference type="EMBL" id="RYR74665.1"/>
    </source>
</evidence>
<evidence type="ECO:0000256" key="1">
    <source>
        <dbReference type="SAM" id="Coils"/>
    </source>
</evidence>
<organism evidence="2 3">
    <name type="scientific">Arachis hypogaea</name>
    <name type="common">Peanut</name>
    <dbReference type="NCBI Taxonomy" id="3818"/>
    <lineage>
        <taxon>Eukaryota</taxon>
        <taxon>Viridiplantae</taxon>
        <taxon>Streptophyta</taxon>
        <taxon>Embryophyta</taxon>
        <taxon>Tracheophyta</taxon>
        <taxon>Spermatophyta</taxon>
        <taxon>Magnoliopsida</taxon>
        <taxon>eudicotyledons</taxon>
        <taxon>Gunneridae</taxon>
        <taxon>Pentapetalae</taxon>
        <taxon>rosids</taxon>
        <taxon>fabids</taxon>
        <taxon>Fabales</taxon>
        <taxon>Fabaceae</taxon>
        <taxon>Papilionoideae</taxon>
        <taxon>50 kb inversion clade</taxon>
        <taxon>dalbergioids sensu lato</taxon>
        <taxon>Dalbergieae</taxon>
        <taxon>Pterocarpus clade</taxon>
        <taxon>Arachis</taxon>
    </lineage>
</organism>
<keyword evidence="1" id="KW-0175">Coiled coil</keyword>
<name>A0A445EGV2_ARAHY</name>
<accession>A0A445EGV2</accession>
<proteinExistence type="predicted"/>
<keyword evidence="3" id="KW-1185">Reference proteome</keyword>
<dbReference type="EMBL" id="SDMP01000002">
    <property type="protein sequence ID" value="RYR74665.1"/>
    <property type="molecule type" value="Genomic_DNA"/>
</dbReference>
<comment type="caution">
    <text evidence="2">The sequence shown here is derived from an EMBL/GenBank/DDBJ whole genome shotgun (WGS) entry which is preliminary data.</text>
</comment>
<reference evidence="2 3" key="1">
    <citation type="submission" date="2019-01" db="EMBL/GenBank/DDBJ databases">
        <title>Sequencing of cultivated peanut Arachis hypogaea provides insights into genome evolution and oil improvement.</title>
        <authorList>
            <person name="Chen X."/>
        </authorList>
    </citation>
    <scope>NUCLEOTIDE SEQUENCE [LARGE SCALE GENOMIC DNA]</scope>
    <source>
        <strain evidence="3">cv. Fuhuasheng</strain>
        <tissue evidence="2">Leaves</tissue>
    </source>
</reference>
<gene>
    <name evidence="2" type="ORF">Ahy_A02g009388</name>
</gene>
<sequence>MTTILNPIMADHELKFDRLARQVKWIARNIDYDYGERHDARGNNEGFENIFQNENNVLRNRENPQIILRDQNTDDALARLHANQGRTLKKEKEKYENEKRLKSKPFTQKEKVAYVAMESSEEESDLEAEVDLAELKKGPPYVCSLHKKLPGNKKLNDSKLKSGKRYSFDILKFDHIFDQRLKDRDVSLCP</sequence>
<evidence type="ECO:0000313" key="3">
    <source>
        <dbReference type="Proteomes" id="UP000289738"/>
    </source>
</evidence>
<feature type="coiled-coil region" evidence="1">
    <location>
        <begin position="78"/>
        <end position="136"/>
    </location>
</feature>